<dbReference type="InterPro" id="IPR001734">
    <property type="entry name" value="Na/solute_symporter"/>
</dbReference>
<dbReference type="InterPro" id="IPR050277">
    <property type="entry name" value="Sodium:Solute_Symporter"/>
</dbReference>
<feature type="transmembrane region" description="Helical" evidence="14">
    <location>
        <begin position="185"/>
        <end position="203"/>
    </location>
</feature>
<feature type="transmembrane region" description="Helical" evidence="14">
    <location>
        <begin position="409"/>
        <end position="429"/>
    </location>
</feature>
<evidence type="ECO:0000313" key="15">
    <source>
        <dbReference type="EMBL" id="QGU00074.1"/>
    </source>
</evidence>
<keyword evidence="5 14" id="KW-0812">Transmembrane</keyword>
<reference evidence="16" key="1">
    <citation type="journal article" date="2019" name="Microbiology">
        <title>Complete Genome Sequence of an Uncultured Bacterium of the Candidate Phylum Bipolaricaulota.</title>
        <authorList>
            <person name="Kadnikov V.V."/>
            <person name="Mardanov A.V."/>
            <person name="Beletsky A.V."/>
            <person name="Frank Y.A."/>
            <person name="Karnachuk O.V."/>
            <person name="Ravin N.V."/>
        </authorList>
    </citation>
    <scope>NUCLEOTIDE SEQUENCE [LARGE SCALE GENOMIC DNA]</scope>
</reference>
<comment type="catalytic activity">
    <reaction evidence="12">
        <text>L-proline(in) + Na(+)(in) = L-proline(out) + Na(+)(out)</text>
        <dbReference type="Rhea" id="RHEA:28967"/>
        <dbReference type="ChEBI" id="CHEBI:29101"/>
        <dbReference type="ChEBI" id="CHEBI:60039"/>
    </reaction>
</comment>
<dbReference type="OrthoDB" id="9810181at2"/>
<evidence type="ECO:0000256" key="1">
    <source>
        <dbReference type="ARBA" id="ARBA00004651"/>
    </source>
</evidence>
<gene>
    <name evidence="15" type="ORF">SYNTR_1480</name>
</gene>
<dbReference type="RefSeq" id="WP_156203898.1">
    <property type="nucleotide sequence ID" value="NZ_CP046457.1"/>
</dbReference>
<comment type="similarity">
    <text evidence="2 13">Belongs to the sodium:solute symporter (SSF) (TC 2.A.21) family.</text>
</comment>
<dbReference type="Proteomes" id="UP000426444">
    <property type="component" value="Chromosome"/>
</dbReference>
<feature type="transmembrane region" description="Helical" evidence="14">
    <location>
        <begin position="125"/>
        <end position="146"/>
    </location>
</feature>
<evidence type="ECO:0000256" key="13">
    <source>
        <dbReference type="RuleBase" id="RU362091"/>
    </source>
</evidence>
<evidence type="ECO:0000256" key="10">
    <source>
        <dbReference type="ARBA" id="ARBA00023136"/>
    </source>
</evidence>
<evidence type="ECO:0000256" key="4">
    <source>
        <dbReference type="ARBA" id="ARBA00022475"/>
    </source>
</evidence>
<keyword evidence="10 14" id="KW-0472">Membrane</keyword>
<dbReference type="KEGG" id="salq:SYNTR_1480"/>
<protein>
    <submittedName>
        <fullName evidence="15">Sodium/proline symporter</fullName>
    </submittedName>
</protein>
<feature type="transmembrane region" description="Helical" evidence="14">
    <location>
        <begin position="346"/>
        <end position="364"/>
    </location>
</feature>
<keyword evidence="7 14" id="KW-1133">Transmembrane helix</keyword>
<feature type="transmembrane region" description="Helical" evidence="14">
    <location>
        <begin position="245"/>
        <end position="263"/>
    </location>
</feature>
<evidence type="ECO:0000256" key="12">
    <source>
        <dbReference type="ARBA" id="ARBA00033708"/>
    </source>
</evidence>
<evidence type="ECO:0000256" key="14">
    <source>
        <dbReference type="SAM" id="Phobius"/>
    </source>
</evidence>
<evidence type="ECO:0000256" key="8">
    <source>
        <dbReference type="ARBA" id="ARBA00023053"/>
    </source>
</evidence>
<accession>A0A6I6DIS7</accession>
<keyword evidence="9" id="KW-0406">Ion transport</keyword>
<dbReference type="PANTHER" id="PTHR48086:SF3">
    <property type="entry name" value="SODIUM_PROLINE SYMPORTER"/>
    <property type="match status" value="1"/>
</dbReference>
<feature type="transmembrane region" description="Helical" evidence="14">
    <location>
        <begin position="73"/>
        <end position="93"/>
    </location>
</feature>
<keyword evidence="16" id="KW-1185">Reference proteome</keyword>
<comment type="subcellular location">
    <subcellularLocation>
        <location evidence="1">Cell membrane</location>
        <topology evidence="1">Multi-pass membrane protein</topology>
    </subcellularLocation>
</comment>
<feature type="transmembrane region" description="Helical" evidence="14">
    <location>
        <begin position="6"/>
        <end position="25"/>
    </location>
</feature>
<feature type="transmembrane region" description="Helical" evidence="14">
    <location>
        <begin position="441"/>
        <end position="460"/>
    </location>
</feature>
<organism evidence="15 16">
    <name type="scientific">Candidatus Syntrophocurvum alkaliphilum</name>
    <dbReference type="NCBI Taxonomy" id="2293317"/>
    <lineage>
        <taxon>Bacteria</taxon>
        <taxon>Bacillati</taxon>
        <taxon>Bacillota</taxon>
        <taxon>Clostridia</taxon>
        <taxon>Eubacteriales</taxon>
        <taxon>Syntrophomonadaceae</taxon>
        <taxon>Candidatus Syntrophocurvum</taxon>
    </lineage>
</organism>
<dbReference type="GO" id="GO:0015824">
    <property type="term" value="P:proline transport"/>
    <property type="evidence" value="ECO:0007669"/>
    <property type="project" value="TreeGrafter"/>
</dbReference>
<feature type="transmembrane region" description="Helical" evidence="14">
    <location>
        <begin position="45"/>
        <end position="67"/>
    </location>
</feature>
<dbReference type="Gene3D" id="1.20.1730.10">
    <property type="entry name" value="Sodium/glucose cotransporter"/>
    <property type="match status" value="1"/>
</dbReference>
<sequence length="523" mass="56192">MKYELLLAILLAYICVTILLAYIAYKRTKSSTDYLIAGGQTHPFLMAMAYGSTFISTAAIVGFGGAAGVYGLSLLWLTFCTVFFGIFIAFVVYGKKTLYIGRILGAQTFPELMGLRYNSTFIQKFSALVISLAMPLYAAAVIIGAGRFLEQIAAINYTSAILIFAVVVAAYVISGGLKGVFYNDALQGTIMFVGMLILIIVTYNNLGGITAAHQALTNISTMVPENLAASGHQGWTSMPAFGSEIWWVVVSTLVLGVGIGVLAQPQLIVRYLTVKGPKQLNQAVVIGGVFTFFMTGVAFVVGALSNVYFMETLGKISLFAVVDPISGVPNIDNIIPLYVSSAMPEWFGYLFMLTLLAAAMSTLSSQFHVIGTSLCHDLFNYSSLTINRLAIIASLLISVYLALKLPLSIIAIATAIFFGICAATFLPAYTAALFWPRATKIGVIASMLSGFSISVLWMTFVHANEATALGISKILFGRDTLLEFPWVVVDPIVISLPLSAVVLIMVSLITVSEQPSHTRSLSK</sequence>
<proteinExistence type="inferred from homology"/>
<evidence type="ECO:0000256" key="11">
    <source>
        <dbReference type="ARBA" id="ARBA00023201"/>
    </source>
</evidence>
<evidence type="ECO:0000256" key="7">
    <source>
        <dbReference type="ARBA" id="ARBA00022989"/>
    </source>
</evidence>
<feature type="transmembrane region" description="Helical" evidence="14">
    <location>
        <begin position="152"/>
        <end position="173"/>
    </location>
</feature>
<dbReference type="InterPro" id="IPR038377">
    <property type="entry name" value="Na/Glc_symporter_sf"/>
</dbReference>
<dbReference type="GO" id="GO:0005298">
    <property type="term" value="F:proline:sodium symporter activity"/>
    <property type="evidence" value="ECO:0007669"/>
    <property type="project" value="TreeGrafter"/>
</dbReference>
<evidence type="ECO:0000256" key="9">
    <source>
        <dbReference type="ARBA" id="ARBA00023065"/>
    </source>
</evidence>
<dbReference type="PANTHER" id="PTHR48086">
    <property type="entry name" value="SODIUM/PROLINE SYMPORTER-RELATED"/>
    <property type="match status" value="1"/>
</dbReference>
<dbReference type="EMBL" id="CP046457">
    <property type="protein sequence ID" value="QGU00074.1"/>
    <property type="molecule type" value="Genomic_DNA"/>
</dbReference>
<evidence type="ECO:0000256" key="6">
    <source>
        <dbReference type="ARBA" id="ARBA00022847"/>
    </source>
</evidence>
<keyword evidence="3" id="KW-0813">Transport</keyword>
<dbReference type="GO" id="GO:0005886">
    <property type="term" value="C:plasma membrane"/>
    <property type="evidence" value="ECO:0007669"/>
    <property type="project" value="UniProtKB-SubCell"/>
</dbReference>
<keyword evidence="11" id="KW-0739">Sodium transport</keyword>
<keyword evidence="6" id="KW-0769">Symport</keyword>
<name>A0A6I6DIS7_9FIRM</name>
<dbReference type="AlphaFoldDB" id="A0A6I6DIS7"/>
<feature type="transmembrane region" description="Helical" evidence="14">
    <location>
        <begin position="492"/>
        <end position="511"/>
    </location>
</feature>
<evidence type="ECO:0000256" key="3">
    <source>
        <dbReference type="ARBA" id="ARBA00022448"/>
    </source>
</evidence>
<evidence type="ECO:0000313" key="16">
    <source>
        <dbReference type="Proteomes" id="UP000426444"/>
    </source>
</evidence>
<feature type="transmembrane region" description="Helical" evidence="14">
    <location>
        <begin position="284"/>
        <end position="309"/>
    </location>
</feature>
<keyword evidence="4" id="KW-1003">Cell membrane</keyword>
<feature type="transmembrane region" description="Helical" evidence="14">
    <location>
        <begin position="385"/>
        <end position="403"/>
    </location>
</feature>
<evidence type="ECO:0000256" key="2">
    <source>
        <dbReference type="ARBA" id="ARBA00006434"/>
    </source>
</evidence>
<dbReference type="GO" id="GO:0015193">
    <property type="term" value="F:L-proline transmembrane transporter activity"/>
    <property type="evidence" value="ECO:0007669"/>
    <property type="project" value="TreeGrafter"/>
</dbReference>
<keyword evidence="8" id="KW-0915">Sodium</keyword>
<dbReference type="Pfam" id="PF00474">
    <property type="entry name" value="SSF"/>
    <property type="match status" value="1"/>
</dbReference>
<dbReference type="PROSITE" id="PS50283">
    <property type="entry name" value="NA_SOLUT_SYMP_3"/>
    <property type="match status" value="1"/>
</dbReference>
<evidence type="ECO:0000256" key="5">
    <source>
        <dbReference type="ARBA" id="ARBA00022692"/>
    </source>
</evidence>
<dbReference type="CDD" id="cd10322">
    <property type="entry name" value="SLC5sbd"/>
    <property type="match status" value="1"/>
</dbReference>